<sequence length="229" mass="23689">MIEATGPGVVGTDADNAPRPHPRADGLAEAVVRLQAGADARDRGHGAGPVGQLLTALAGAGDDGPPDAAREFRAALVAELMRRYLRAVRGHARAAAAARVWRVVLDRWEAGADPARTTLAGAHALVGYDLPPAVVSACTVLGRVPGRVERAVVRDVVGLVSGAVGDAAADADLLTRADARDLVLLFARGEHWRRAVQLWAVRGRPSEAEKERAALDASAAPVAEVLLGG</sequence>
<dbReference type="InterPro" id="IPR046037">
    <property type="entry name" value="DUF5995"/>
</dbReference>
<evidence type="ECO:0000256" key="1">
    <source>
        <dbReference type="SAM" id="MobiDB-lite"/>
    </source>
</evidence>
<name>A0A543DYJ6_9PSEU</name>
<accession>A0A543DYJ6</accession>
<evidence type="ECO:0000313" key="2">
    <source>
        <dbReference type="EMBL" id="TQM14401.1"/>
    </source>
</evidence>
<feature type="region of interest" description="Disordered" evidence="1">
    <location>
        <begin position="1"/>
        <end position="23"/>
    </location>
</feature>
<keyword evidence="3" id="KW-1185">Reference proteome</keyword>
<evidence type="ECO:0000313" key="3">
    <source>
        <dbReference type="Proteomes" id="UP000315677"/>
    </source>
</evidence>
<proteinExistence type="predicted"/>
<gene>
    <name evidence="2" type="ORF">FB558_1165</name>
</gene>
<dbReference type="OrthoDB" id="3571248at2"/>
<comment type="caution">
    <text evidence="2">The sequence shown here is derived from an EMBL/GenBank/DDBJ whole genome shotgun (WGS) entry which is preliminary data.</text>
</comment>
<reference evidence="2 3" key="1">
    <citation type="submission" date="2019-06" db="EMBL/GenBank/DDBJ databases">
        <title>Sequencing the genomes of 1000 actinobacteria strains.</title>
        <authorList>
            <person name="Klenk H.-P."/>
        </authorList>
    </citation>
    <scope>NUCLEOTIDE SEQUENCE [LARGE SCALE GENOMIC DNA]</scope>
    <source>
        <strain evidence="2 3">DSM 45301</strain>
    </source>
</reference>
<dbReference type="RefSeq" id="WP_142048798.1">
    <property type="nucleotide sequence ID" value="NZ_VFPA01000001.1"/>
</dbReference>
<organism evidence="2 3">
    <name type="scientific">Pseudonocardia kunmingensis</name>
    <dbReference type="NCBI Taxonomy" id="630975"/>
    <lineage>
        <taxon>Bacteria</taxon>
        <taxon>Bacillati</taxon>
        <taxon>Actinomycetota</taxon>
        <taxon>Actinomycetes</taxon>
        <taxon>Pseudonocardiales</taxon>
        <taxon>Pseudonocardiaceae</taxon>
        <taxon>Pseudonocardia</taxon>
    </lineage>
</organism>
<dbReference type="EMBL" id="VFPA01000001">
    <property type="protein sequence ID" value="TQM14401.1"/>
    <property type="molecule type" value="Genomic_DNA"/>
</dbReference>
<dbReference type="Pfam" id="PF19458">
    <property type="entry name" value="DUF5995"/>
    <property type="match status" value="1"/>
</dbReference>
<dbReference type="Proteomes" id="UP000315677">
    <property type="component" value="Unassembled WGS sequence"/>
</dbReference>
<dbReference type="AlphaFoldDB" id="A0A543DYJ6"/>
<protein>
    <submittedName>
        <fullName evidence="2">Uncharacterized protein</fullName>
    </submittedName>
</protein>